<keyword evidence="1" id="KW-0732">Signal</keyword>
<dbReference type="EMBL" id="GGFL01015859">
    <property type="protein sequence ID" value="MBW80037.1"/>
    <property type="molecule type" value="Transcribed_RNA"/>
</dbReference>
<reference evidence="2" key="1">
    <citation type="submission" date="2018-01" db="EMBL/GenBank/DDBJ databases">
        <title>An insight into the sialome of Amazonian anophelines.</title>
        <authorList>
            <person name="Ribeiro J.M."/>
            <person name="Scarpassa V."/>
            <person name="Calvo E."/>
        </authorList>
    </citation>
    <scope>NUCLEOTIDE SEQUENCE</scope>
</reference>
<feature type="chain" id="PRO_5014759955" evidence="1">
    <location>
        <begin position="26"/>
        <end position="71"/>
    </location>
</feature>
<feature type="signal peptide" evidence="1">
    <location>
        <begin position="1"/>
        <end position="25"/>
    </location>
</feature>
<proteinExistence type="predicted"/>
<sequence>MAAEPFASFFFCSIVLNQAVCGVHATTWHALLERTSGQRQKSRSASSGEIRQRLQRRRWAFLLEVPHGNPN</sequence>
<evidence type="ECO:0000256" key="1">
    <source>
        <dbReference type="SAM" id="SignalP"/>
    </source>
</evidence>
<protein>
    <submittedName>
        <fullName evidence="2">Putative secreted protein</fullName>
    </submittedName>
</protein>
<accession>A0A2M4DR57</accession>
<dbReference type="AlphaFoldDB" id="A0A2M4DR57"/>
<name>A0A2M4DR57_ANODA</name>
<organism evidence="2">
    <name type="scientific">Anopheles darlingi</name>
    <name type="common">Mosquito</name>
    <dbReference type="NCBI Taxonomy" id="43151"/>
    <lineage>
        <taxon>Eukaryota</taxon>
        <taxon>Metazoa</taxon>
        <taxon>Ecdysozoa</taxon>
        <taxon>Arthropoda</taxon>
        <taxon>Hexapoda</taxon>
        <taxon>Insecta</taxon>
        <taxon>Pterygota</taxon>
        <taxon>Neoptera</taxon>
        <taxon>Endopterygota</taxon>
        <taxon>Diptera</taxon>
        <taxon>Nematocera</taxon>
        <taxon>Culicoidea</taxon>
        <taxon>Culicidae</taxon>
        <taxon>Anophelinae</taxon>
        <taxon>Anopheles</taxon>
    </lineage>
</organism>
<evidence type="ECO:0000313" key="2">
    <source>
        <dbReference type="EMBL" id="MBW80037.1"/>
    </source>
</evidence>